<accession>A0A927IHW0</accession>
<organism evidence="1 2">
    <name type="scientific">Pelagicoccus enzymogenes</name>
    <dbReference type="NCBI Taxonomy" id="2773457"/>
    <lineage>
        <taxon>Bacteria</taxon>
        <taxon>Pseudomonadati</taxon>
        <taxon>Verrucomicrobiota</taxon>
        <taxon>Opitutia</taxon>
        <taxon>Puniceicoccales</taxon>
        <taxon>Pelagicoccaceae</taxon>
        <taxon>Pelagicoccus</taxon>
    </lineage>
</organism>
<comment type="caution">
    <text evidence="1">The sequence shown here is derived from an EMBL/GenBank/DDBJ whole genome shotgun (WGS) entry which is preliminary data.</text>
</comment>
<gene>
    <name evidence="1" type="ORF">IEN85_11965</name>
</gene>
<dbReference type="EMBL" id="JACYFG010000035">
    <property type="protein sequence ID" value="MBD5780209.1"/>
    <property type="molecule type" value="Genomic_DNA"/>
</dbReference>
<name>A0A927IHW0_9BACT</name>
<evidence type="ECO:0000313" key="1">
    <source>
        <dbReference type="EMBL" id="MBD5780209.1"/>
    </source>
</evidence>
<evidence type="ECO:0000313" key="2">
    <source>
        <dbReference type="Proteomes" id="UP000622317"/>
    </source>
</evidence>
<proteinExistence type="predicted"/>
<sequence>MICSEIVQQYESRFGRIDVYDRYLVSTLNSEAGRDPNRLEYLHWILAITEEHFCEPWGFIGNRVNANAADPALLARARKTVPLWRSFAVVGYTSRTRELFELESLVLNGFPHCYFEALECAEAWTDTVIRSVRSQ</sequence>
<protein>
    <submittedName>
        <fullName evidence="1">Uncharacterized protein</fullName>
    </submittedName>
</protein>
<keyword evidence="2" id="KW-1185">Reference proteome</keyword>
<reference evidence="1" key="1">
    <citation type="submission" date="2020-09" db="EMBL/GenBank/DDBJ databases">
        <title>Pelagicoccus enzymogenes sp. nov. with an EPS production, isolated from marine sediment.</title>
        <authorList>
            <person name="Feng X."/>
        </authorList>
    </citation>
    <scope>NUCLEOTIDE SEQUENCE</scope>
    <source>
        <strain evidence="1">NFK12</strain>
    </source>
</reference>
<dbReference type="Proteomes" id="UP000622317">
    <property type="component" value="Unassembled WGS sequence"/>
</dbReference>
<dbReference type="RefSeq" id="WP_191617321.1">
    <property type="nucleotide sequence ID" value="NZ_JACYFG010000035.1"/>
</dbReference>
<dbReference type="AlphaFoldDB" id="A0A927IHW0"/>